<proteinExistence type="predicted"/>
<accession>A0A8H3YZG6</accession>
<dbReference type="EMBL" id="WNWS01000198">
    <property type="protein sequence ID" value="KAE9975282.1"/>
    <property type="molecule type" value="Genomic_DNA"/>
</dbReference>
<organism evidence="1 2">
    <name type="scientific">Venturia inaequalis</name>
    <name type="common">Apple scab fungus</name>
    <dbReference type="NCBI Taxonomy" id="5025"/>
    <lineage>
        <taxon>Eukaryota</taxon>
        <taxon>Fungi</taxon>
        <taxon>Dikarya</taxon>
        <taxon>Ascomycota</taxon>
        <taxon>Pezizomycotina</taxon>
        <taxon>Dothideomycetes</taxon>
        <taxon>Pleosporomycetidae</taxon>
        <taxon>Venturiales</taxon>
        <taxon>Venturiaceae</taxon>
        <taxon>Venturia</taxon>
    </lineage>
</organism>
<evidence type="ECO:0000313" key="2">
    <source>
        <dbReference type="Proteomes" id="UP000447873"/>
    </source>
</evidence>
<dbReference type="Proteomes" id="UP000447873">
    <property type="component" value="Unassembled WGS sequence"/>
</dbReference>
<dbReference type="OrthoDB" id="10419637at2759"/>
<comment type="caution">
    <text evidence="1">The sequence shown here is derived from an EMBL/GenBank/DDBJ whole genome shotgun (WGS) entry which is preliminary data.</text>
</comment>
<reference evidence="1 2" key="1">
    <citation type="submission" date="2018-12" db="EMBL/GenBank/DDBJ databases">
        <title>Venturia inaequalis Genome Resource.</title>
        <authorList>
            <person name="Lichtner F.J."/>
        </authorList>
    </citation>
    <scope>NUCLEOTIDE SEQUENCE [LARGE SCALE GENOMIC DNA]</scope>
    <source>
        <strain evidence="1 2">120213</strain>
    </source>
</reference>
<gene>
    <name evidence="1" type="ORF">EG328_003251</name>
</gene>
<name>A0A8H3YZG6_VENIN</name>
<evidence type="ECO:0000313" key="1">
    <source>
        <dbReference type="EMBL" id="KAE9975282.1"/>
    </source>
</evidence>
<sequence length="312" mass="35576">MPFPFLKLPDVVRNHIYSYLGFQAEAHITLFADKHQKPANAIQVRQSYNVDFNRSGQLSQPWTRNGRDNLRVYLPMMLVNQEICDELYTLLYSNCVFMVHLQGIGKTHTRGLTPRVYRCITHLTLSYNIHAKSAEHHLLLFNQSDAKEALVAAIGAVTALTPNLVYFGINFWSPGLKSLFPNFSFDAQPDWMTIPEIDASPSPSVSPIRYPDGFFEWLSKNRTKTMGRPRPKQNRTFPVSTTETNLLKTPIEFQYFWLLPAVNALINKGTIKTFALLKDGKGCGVLDWNREKKNITKGISRDLMRGIAKVLN</sequence>
<protein>
    <submittedName>
        <fullName evidence="1">Uncharacterized protein</fullName>
    </submittedName>
</protein>
<dbReference type="AlphaFoldDB" id="A0A8H3YZG6"/>